<keyword evidence="1" id="KW-0732">Signal</keyword>
<evidence type="ECO:0000313" key="3">
    <source>
        <dbReference type="Proteomes" id="UP000477083"/>
    </source>
</evidence>
<sequence>MNRRTLLAALPASGAMLILSSSAPAVAAEPISTASAPPAPARKSADALLSLPFVRNTSRAEQRAGLPPRLFWSVKPSGDYGRDCDTGSAYAIQALDYMAEHRMPHLMQWAVLDMIRHVQERTGIEVGFLSVFGNYGMATRMIINGNLPKVA</sequence>
<evidence type="ECO:0000313" key="2">
    <source>
        <dbReference type="EMBL" id="MZQ89244.1"/>
    </source>
</evidence>
<dbReference type="EMBL" id="WWNR01000005">
    <property type="protein sequence ID" value="MZQ89244.1"/>
    <property type="molecule type" value="Genomic_DNA"/>
</dbReference>
<evidence type="ECO:0000256" key="1">
    <source>
        <dbReference type="SAM" id="SignalP"/>
    </source>
</evidence>
<keyword evidence="3" id="KW-1185">Reference proteome</keyword>
<dbReference type="AlphaFoldDB" id="A0A6L8VGF2"/>
<dbReference type="OrthoDB" id="7876557at2"/>
<dbReference type="Proteomes" id="UP000477083">
    <property type="component" value="Unassembled WGS sequence"/>
</dbReference>
<feature type="chain" id="PRO_5026870450" evidence="1">
    <location>
        <begin position="28"/>
        <end position="151"/>
    </location>
</feature>
<feature type="signal peptide" evidence="1">
    <location>
        <begin position="1"/>
        <end position="27"/>
    </location>
</feature>
<gene>
    <name evidence="2" type="ORF">GS660_09075</name>
</gene>
<protein>
    <submittedName>
        <fullName evidence="2">Uncharacterized protein</fullName>
    </submittedName>
</protein>
<proteinExistence type="predicted"/>
<comment type="caution">
    <text evidence="2">The sequence shown here is derived from an EMBL/GenBank/DDBJ whole genome shotgun (WGS) entry which is preliminary data.</text>
</comment>
<dbReference type="RefSeq" id="WP_161345660.1">
    <property type="nucleotide sequence ID" value="NZ_BMGW01000005.1"/>
</dbReference>
<accession>A0A6L8VGF2</accession>
<reference evidence="2 3" key="1">
    <citation type="submission" date="2020-01" db="EMBL/GenBank/DDBJ databases">
        <title>Frigidibacter albus SP32T (=CGMCC 1.13995T).</title>
        <authorList>
            <person name="Liao X."/>
        </authorList>
    </citation>
    <scope>NUCLEOTIDE SEQUENCE [LARGE SCALE GENOMIC DNA]</scope>
    <source>
        <strain evidence="2 3">SP32</strain>
    </source>
</reference>
<name>A0A6L8VGF2_9RHOB</name>
<organism evidence="2 3">
    <name type="scientific">Frigidibacter albus</name>
    <dbReference type="NCBI Taxonomy" id="1465486"/>
    <lineage>
        <taxon>Bacteria</taxon>
        <taxon>Pseudomonadati</taxon>
        <taxon>Pseudomonadota</taxon>
        <taxon>Alphaproteobacteria</taxon>
        <taxon>Rhodobacterales</taxon>
        <taxon>Paracoccaceae</taxon>
        <taxon>Frigidibacter</taxon>
    </lineage>
</organism>